<feature type="non-terminal residue" evidence="1">
    <location>
        <position position="48"/>
    </location>
</feature>
<accession>A0A0F9J5Z4</accession>
<reference evidence="1" key="1">
    <citation type="journal article" date="2015" name="Nature">
        <title>Complex archaea that bridge the gap between prokaryotes and eukaryotes.</title>
        <authorList>
            <person name="Spang A."/>
            <person name="Saw J.H."/>
            <person name="Jorgensen S.L."/>
            <person name="Zaremba-Niedzwiedzka K."/>
            <person name="Martijn J."/>
            <person name="Lind A.E."/>
            <person name="van Eijk R."/>
            <person name="Schleper C."/>
            <person name="Guy L."/>
            <person name="Ettema T.J."/>
        </authorList>
    </citation>
    <scope>NUCLEOTIDE SEQUENCE</scope>
</reference>
<sequence length="48" mass="5321">MFTFDNEYVLKSMLASVRDEGGRIVSLGLASTDDVKRLIEPALHIAIK</sequence>
<evidence type="ECO:0000313" key="1">
    <source>
        <dbReference type="EMBL" id="KKM65179.1"/>
    </source>
</evidence>
<proteinExistence type="predicted"/>
<protein>
    <submittedName>
        <fullName evidence="1">Uncharacterized protein</fullName>
    </submittedName>
</protein>
<name>A0A0F9J5Z4_9ZZZZ</name>
<organism evidence="1">
    <name type="scientific">marine sediment metagenome</name>
    <dbReference type="NCBI Taxonomy" id="412755"/>
    <lineage>
        <taxon>unclassified sequences</taxon>
        <taxon>metagenomes</taxon>
        <taxon>ecological metagenomes</taxon>
    </lineage>
</organism>
<dbReference type="AlphaFoldDB" id="A0A0F9J5Z4"/>
<gene>
    <name evidence="1" type="ORF">LCGC14_1493960</name>
</gene>
<comment type="caution">
    <text evidence="1">The sequence shown here is derived from an EMBL/GenBank/DDBJ whole genome shotgun (WGS) entry which is preliminary data.</text>
</comment>
<dbReference type="EMBL" id="LAZR01010770">
    <property type="protein sequence ID" value="KKM65179.1"/>
    <property type="molecule type" value="Genomic_DNA"/>
</dbReference>